<organism evidence="3 4">
    <name type="scientific">Senna tora</name>
    <dbReference type="NCBI Taxonomy" id="362788"/>
    <lineage>
        <taxon>Eukaryota</taxon>
        <taxon>Viridiplantae</taxon>
        <taxon>Streptophyta</taxon>
        <taxon>Embryophyta</taxon>
        <taxon>Tracheophyta</taxon>
        <taxon>Spermatophyta</taxon>
        <taxon>Magnoliopsida</taxon>
        <taxon>eudicotyledons</taxon>
        <taxon>Gunneridae</taxon>
        <taxon>Pentapetalae</taxon>
        <taxon>rosids</taxon>
        <taxon>fabids</taxon>
        <taxon>Fabales</taxon>
        <taxon>Fabaceae</taxon>
        <taxon>Caesalpinioideae</taxon>
        <taxon>Cassia clade</taxon>
        <taxon>Senna</taxon>
    </lineage>
</organism>
<dbReference type="SUPFAM" id="SSF47699">
    <property type="entry name" value="Bifunctional inhibitor/lipid-transfer protein/seed storage 2S albumin"/>
    <property type="match status" value="1"/>
</dbReference>
<dbReference type="Gene3D" id="1.10.110.10">
    <property type="entry name" value="Plant lipid-transfer and hydrophobic proteins"/>
    <property type="match status" value="1"/>
</dbReference>
<dbReference type="GO" id="GO:0006869">
    <property type="term" value="P:lipid transport"/>
    <property type="evidence" value="ECO:0007669"/>
    <property type="project" value="InterPro"/>
</dbReference>
<keyword evidence="2" id="KW-0732">Signal</keyword>
<feature type="chain" id="PRO_5032540263" evidence="2">
    <location>
        <begin position="27"/>
        <end position="124"/>
    </location>
</feature>
<dbReference type="GO" id="GO:0008289">
    <property type="term" value="F:lipid binding"/>
    <property type="evidence" value="ECO:0007669"/>
    <property type="project" value="InterPro"/>
</dbReference>
<dbReference type="AlphaFoldDB" id="A0A834SV81"/>
<comment type="caution">
    <text evidence="3">The sequence shown here is derived from an EMBL/GenBank/DDBJ whole genome shotgun (WGS) entry which is preliminary data.</text>
</comment>
<comment type="similarity">
    <text evidence="1">Belongs to the plant LTP family.</text>
</comment>
<protein>
    <submittedName>
        <fullName evidence="3">Non-specific lipid-transfer protein A-like</fullName>
    </submittedName>
</protein>
<dbReference type="PANTHER" id="PTHR33076">
    <property type="entry name" value="NON-SPECIFIC LIPID-TRANSFER PROTEIN 2-RELATED"/>
    <property type="match status" value="1"/>
</dbReference>
<name>A0A834SV81_9FABA</name>
<evidence type="ECO:0000313" key="3">
    <source>
        <dbReference type="EMBL" id="KAF7811133.1"/>
    </source>
</evidence>
<dbReference type="InterPro" id="IPR000528">
    <property type="entry name" value="Plant_nsLTP"/>
</dbReference>
<keyword evidence="4" id="KW-1185">Reference proteome</keyword>
<dbReference type="EMBL" id="JAAIUW010000010">
    <property type="protein sequence ID" value="KAF7811133.1"/>
    <property type="molecule type" value="Genomic_DNA"/>
</dbReference>
<reference evidence="3" key="1">
    <citation type="submission" date="2020-09" db="EMBL/GenBank/DDBJ databases">
        <title>Genome-Enabled Discovery of Anthraquinone Biosynthesis in Senna tora.</title>
        <authorList>
            <person name="Kang S.-H."/>
            <person name="Pandey R.P."/>
            <person name="Lee C.-M."/>
            <person name="Sim J.-S."/>
            <person name="Jeong J.-T."/>
            <person name="Choi B.-S."/>
            <person name="Jung M."/>
            <person name="Ginzburg D."/>
            <person name="Zhao K."/>
            <person name="Won S.Y."/>
            <person name="Oh T.-J."/>
            <person name="Yu Y."/>
            <person name="Kim N.-H."/>
            <person name="Lee O.R."/>
            <person name="Lee T.-H."/>
            <person name="Bashyal P."/>
            <person name="Kim T.-S."/>
            <person name="Lee W.-H."/>
            <person name="Kawkins C."/>
            <person name="Kim C.-K."/>
            <person name="Kim J.S."/>
            <person name="Ahn B.O."/>
            <person name="Rhee S.Y."/>
            <person name="Sohng J.K."/>
        </authorList>
    </citation>
    <scope>NUCLEOTIDE SEQUENCE</scope>
    <source>
        <tissue evidence="3">Leaf</tissue>
    </source>
</reference>
<evidence type="ECO:0000256" key="2">
    <source>
        <dbReference type="SAM" id="SignalP"/>
    </source>
</evidence>
<dbReference type="Proteomes" id="UP000634136">
    <property type="component" value="Unassembled WGS sequence"/>
</dbReference>
<proteinExistence type="inferred from homology"/>
<gene>
    <name evidence="3" type="ORF">G2W53_032109</name>
</gene>
<feature type="signal peptide" evidence="2">
    <location>
        <begin position="1"/>
        <end position="26"/>
    </location>
</feature>
<evidence type="ECO:0000313" key="4">
    <source>
        <dbReference type="Proteomes" id="UP000634136"/>
    </source>
</evidence>
<accession>A0A834SV81</accession>
<dbReference type="InterPro" id="IPR036312">
    <property type="entry name" value="Bifun_inhib/LTP/seed_sf"/>
</dbReference>
<sequence>MEGVTKSTLLVMLCLALCASSSTSEASHNEISCMQVVQAMSACSDFLSGIGPDIPPLTCCFAANLLTGQTAGSPVERRIVCECFKNLHLSAEGFHRVLRIRQICAVPGLPIADDPNQDCSGMMH</sequence>
<evidence type="ECO:0000256" key="1">
    <source>
        <dbReference type="ARBA" id="ARBA00009748"/>
    </source>
</evidence>